<keyword evidence="2" id="KW-1185">Reference proteome</keyword>
<proteinExistence type="predicted"/>
<evidence type="ECO:0000313" key="3">
    <source>
        <dbReference type="WBParaSite" id="jg1611"/>
    </source>
</evidence>
<organism evidence="2 3">
    <name type="scientific">Ditylenchus dipsaci</name>
    <dbReference type="NCBI Taxonomy" id="166011"/>
    <lineage>
        <taxon>Eukaryota</taxon>
        <taxon>Metazoa</taxon>
        <taxon>Ecdysozoa</taxon>
        <taxon>Nematoda</taxon>
        <taxon>Chromadorea</taxon>
        <taxon>Rhabditida</taxon>
        <taxon>Tylenchina</taxon>
        <taxon>Tylenchomorpha</taxon>
        <taxon>Sphaerularioidea</taxon>
        <taxon>Anguinidae</taxon>
        <taxon>Anguininae</taxon>
        <taxon>Ditylenchus</taxon>
    </lineage>
</organism>
<keyword evidence="1" id="KW-0812">Transmembrane</keyword>
<dbReference type="Proteomes" id="UP000887574">
    <property type="component" value="Unplaced"/>
</dbReference>
<name>A0A915D716_9BILA</name>
<sequence>MENDGDCKRLTAALISSFHAAGFMLEELPKKFTFVHRNKLTLFNNQFVEGMPIVPDAKSDLWVFLRTGESYAVMFSGIDIRQHSGALVMAAVTSCGFPAAGTPDLLPMLPMESGMWTIIAALTSSSALVQFFRHRSKKHR</sequence>
<accession>A0A915D716</accession>
<keyword evidence="1" id="KW-0472">Membrane</keyword>
<feature type="transmembrane region" description="Helical" evidence="1">
    <location>
        <begin position="113"/>
        <end position="132"/>
    </location>
</feature>
<feature type="transmembrane region" description="Helical" evidence="1">
    <location>
        <begin position="84"/>
        <end position="101"/>
    </location>
</feature>
<dbReference type="WBParaSite" id="jg1611">
    <property type="protein sequence ID" value="jg1611"/>
    <property type="gene ID" value="jg1611"/>
</dbReference>
<keyword evidence="1" id="KW-1133">Transmembrane helix</keyword>
<reference evidence="3" key="1">
    <citation type="submission" date="2022-11" db="UniProtKB">
        <authorList>
            <consortium name="WormBaseParasite"/>
        </authorList>
    </citation>
    <scope>IDENTIFICATION</scope>
</reference>
<evidence type="ECO:0000313" key="2">
    <source>
        <dbReference type="Proteomes" id="UP000887574"/>
    </source>
</evidence>
<evidence type="ECO:0000256" key="1">
    <source>
        <dbReference type="SAM" id="Phobius"/>
    </source>
</evidence>
<dbReference type="AlphaFoldDB" id="A0A915D716"/>
<protein>
    <submittedName>
        <fullName evidence="3">Uncharacterized protein</fullName>
    </submittedName>
</protein>